<dbReference type="EMBL" id="CP082237">
    <property type="protein sequence ID" value="QZT34753.1"/>
    <property type="molecule type" value="Genomic_DNA"/>
</dbReference>
<evidence type="ECO:0000313" key="1">
    <source>
        <dbReference type="EMBL" id="EGL83998.1"/>
    </source>
</evidence>
<dbReference type="OrthoDB" id="5422815at2"/>
<reference evidence="1 3" key="1">
    <citation type="journal article" date="2011" name="J. Bacteriol.">
        <title>Draft genome sequence of the thermoalkaliphilic Caldalkalibacillus thermarum strain TA2.A1.</title>
        <authorList>
            <person name="Kalamorz F."/>
            <person name="Keis S."/>
            <person name="McMillan D.G."/>
            <person name="Olsson K."/>
            <person name="Stanton J.A."/>
            <person name="Stockwell P."/>
            <person name="Black M.A."/>
            <person name="Klingeman D.M."/>
            <person name="Land M.L."/>
            <person name="Han C.S."/>
            <person name="Martin S.L."/>
            <person name="Becher S.A."/>
            <person name="Peddie C.J."/>
            <person name="Morgan H.W."/>
            <person name="Matthies D."/>
            <person name="Preiss L."/>
            <person name="Meier T."/>
            <person name="Brown S.D."/>
            <person name="Cook G.M."/>
        </authorList>
    </citation>
    <scope>NUCLEOTIDE SEQUENCE [LARGE SCALE GENOMIC DNA]</scope>
    <source>
        <strain evidence="1 3">TA2.A1</strain>
    </source>
</reference>
<dbReference type="KEGG" id="cthu:HUR95_05560"/>
<dbReference type="InterPro" id="IPR013420">
    <property type="entry name" value="CRISPR-assoc_prot_Cas8b/Csh1_C"/>
</dbReference>
<dbReference type="AlphaFoldDB" id="F5L3U1"/>
<proteinExistence type="predicted"/>
<dbReference type="EMBL" id="AFCE01000059">
    <property type="protein sequence ID" value="EGL83998.1"/>
    <property type="molecule type" value="Genomic_DNA"/>
</dbReference>
<name>F5L3U1_CALTT</name>
<dbReference type="RefSeq" id="WP_007502663.1">
    <property type="nucleotide sequence ID" value="NZ_AFCE01000059.1"/>
</dbReference>
<dbReference type="NCBIfam" id="TIGR02591">
    <property type="entry name" value="cas_Csh1"/>
    <property type="match status" value="1"/>
</dbReference>
<dbReference type="Pfam" id="PF09484">
    <property type="entry name" value="Cas_TM1802"/>
    <property type="match status" value="1"/>
</dbReference>
<reference evidence="2" key="3">
    <citation type="submission" date="2021-08" db="EMBL/GenBank/DDBJ databases">
        <authorList>
            <person name="de Jong S."/>
            <person name="van den Broek M."/>
            <person name="Merkel A."/>
            <person name="de la Torre Cortes P."/>
            <person name="Kalamorz F."/>
            <person name="Cook G."/>
            <person name="van Loosdrecht M."/>
            <person name="McMillan D."/>
        </authorList>
    </citation>
    <scope>NUCLEOTIDE SEQUENCE</scope>
    <source>
        <strain evidence="2">TA2.A1</strain>
    </source>
</reference>
<accession>F5L3U1</accession>
<organism evidence="1 3">
    <name type="scientific">Caldalkalibacillus thermarum (strain TA2.A1)</name>
    <dbReference type="NCBI Taxonomy" id="986075"/>
    <lineage>
        <taxon>Bacteria</taxon>
        <taxon>Bacillati</taxon>
        <taxon>Bacillota</taxon>
        <taxon>Bacilli</taxon>
        <taxon>Bacillales</taxon>
        <taxon>Bacillaceae</taxon>
        <taxon>Caldalkalibacillus</taxon>
    </lineage>
</organism>
<dbReference type="eggNOG" id="ENOG502Z952">
    <property type="taxonomic scope" value="Bacteria"/>
</dbReference>
<protein>
    <submittedName>
        <fullName evidence="1">CRISPR-associated protein, TM1802 family</fullName>
    </submittedName>
    <submittedName>
        <fullName evidence="2">TIGR02556 family CRISPR-associated protein</fullName>
    </submittedName>
</protein>
<evidence type="ECO:0000313" key="3">
    <source>
        <dbReference type="Proteomes" id="UP000010716"/>
    </source>
</evidence>
<sequence>MITAVQELGKWVLQQESKETLDVLIEPISETNYPHVFLVEIENGQWKVEMEECEERESHKYLYRYGSSSGTNFSPTAMVTDLAKTFDKKFMAWFDKVIKQKKNFPEPHISYIQNIYTIIHENRDDIYRTLETKLSDTNGGCVLTLKINGHYLKENPAFVSIFTRLVQEKDSEVSAKDQVCSVCGHRKDVVMAGSPAFKFYTNDKPGFISGAFDKELAWRNHPVCMDCNLYLQEGKRFLENRLKFRFYGLEYYLIPEFLFGEPDTREEVTEILRSGNKYKTLHSQQQIENSLADEEDILDVLKEADDDVIFHLLFLKKFQKTVERILLVVEDVIPSRLRKIFEAKKQVEQRFPLQEGPSPYRRYHLGRIRTFFNKSDDNKRHSDLDKYFLEIASAVFRGQPLDIRFLTRFFMQEIRKHVAGTVEREGEGSDTDKIFHVVRDALMNVLFFDELKILETGEGNFVPSKHFEGIFELYGPHLDRPEKKALFLLGALTQMLLKKQQYERNSQPFLKQLKGLKMQEKDFLGLLPKVQDKLQQYNAFDAKKQLLAEEISDFFLRAGTGWKLSVDEMNFCFVSGMNLVHHIENILYGKREETTEGEEK</sequence>
<dbReference type="Proteomes" id="UP000010716">
    <property type="component" value="Unassembled WGS sequence"/>
</dbReference>
<keyword evidence="4" id="KW-1185">Reference proteome</keyword>
<dbReference type="NCBIfam" id="TIGR02556">
    <property type="entry name" value="cas_TM1802"/>
    <property type="match status" value="1"/>
</dbReference>
<reference evidence="2 4" key="2">
    <citation type="journal article" date="2020" name="Extremophiles">
        <title>Genomic analysis of Caldalkalibacillus thermarum TA2.A1 reveals aerobic alkaliphilic metabolism and evolutionary hallmarks linking alkaliphilic bacteria and plant life.</title>
        <authorList>
            <person name="de Jong S.I."/>
            <person name="van den Broek M.A."/>
            <person name="Merkel A.Y."/>
            <person name="de la Torre Cortes P."/>
            <person name="Kalamorz F."/>
            <person name="Cook G.M."/>
            <person name="van Loosdrecht M.C.M."/>
            <person name="McMillan D.G.G."/>
        </authorList>
    </citation>
    <scope>NUCLEOTIDE SEQUENCE [LARGE SCALE GENOMIC DNA]</scope>
    <source>
        <strain evidence="2 4">TA2.A1</strain>
    </source>
</reference>
<evidence type="ECO:0000313" key="4">
    <source>
        <dbReference type="Proteomes" id="UP000825179"/>
    </source>
</evidence>
<evidence type="ECO:0000313" key="2">
    <source>
        <dbReference type="EMBL" id="QZT34753.1"/>
    </source>
</evidence>
<dbReference type="InterPro" id="IPR013389">
    <property type="entry name" value="CRISPR-assoc_prot_Cas8b"/>
</dbReference>
<dbReference type="Proteomes" id="UP000825179">
    <property type="component" value="Chromosome"/>
</dbReference>
<gene>
    <name evidence="1" type="ORF">CathTA2_0453</name>
    <name evidence="2" type="ORF">HUR95_05560</name>
</gene>